<dbReference type="VEuPathDB" id="FungiDB:CCM_03271"/>
<accession>A0A2H4SA71</accession>
<dbReference type="EMBL" id="CP023323">
    <property type="protein sequence ID" value="ATY60004.1"/>
    <property type="molecule type" value="Genomic_DNA"/>
</dbReference>
<organism evidence="2 3">
    <name type="scientific">Cordyceps militaris</name>
    <name type="common">Caterpillar fungus</name>
    <name type="synonym">Clavaria militaris</name>
    <dbReference type="NCBI Taxonomy" id="73501"/>
    <lineage>
        <taxon>Eukaryota</taxon>
        <taxon>Fungi</taxon>
        <taxon>Dikarya</taxon>
        <taxon>Ascomycota</taxon>
        <taxon>Pezizomycotina</taxon>
        <taxon>Sordariomycetes</taxon>
        <taxon>Hypocreomycetidae</taxon>
        <taxon>Hypocreales</taxon>
        <taxon>Cordycipitaceae</taxon>
        <taxon>Cordyceps</taxon>
    </lineage>
</organism>
<gene>
    <name evidence="2" type="ORF">A9K55_005703</name>
</gene>
<dbReference type="PANTHER" id="PTHR10622">
    <property type="entry name" value="HET DOMAIN-CONTAINING PROTEIN"/>
    <property type="match status" value="1"/>
</dbReference>
<feature type="region of interest" description="Disordered" evidence="1">
    <location>
        <begin position="544"/>
        <end position="585"/>
    </location>
</feature>
<dbReference type="AlphaFoldDB" id="A0A2H4SA71"/>
<proteinExistence type="predicted"/>
<sequence length="909" mass="100891">MKLVHAHSRTVVDLPDGALPPYAVLSHTRDAADQKPSVGSADTTNTPPHYSPYPVSSAPPYTSYTSGNRAPPAAFLFPADKLEQACEHACRSGLDYIWIADLCIDKTSTADLDDAVNGSRRRLRNAAVCLAFLHDLDVTTTANDRDDDDLSSSSAAAWARCRYWQRAWTLQELVLTPRVRFYDRQWNYRGDKDSPVLAPLVARITGIPRRVLLDSTALSDVALAMRFAWSARRAAARDEDTAYALVALTEATLPVRYGEGATRAFLRLQEELLRDTRDGSLLAWRSAREGDVRGLLARSPAEFGHFAPAPAKAKEELPLQRPWVFNGKIRFSNKGIEIESRARQGPGYVLLSIGQKRQDVGTGSSLAVCFREWNGVYVRVTCASRVTALALPSWRSIDVMRDVDPCDAVSLRSLFNRLPYHIDVAGHQGCYEDAWRGGSLVPRVTPGSAQGLRQQRLDQDKDMRLDEDEAMLVLSPQTSHTPPSNHSEGSYINIAMTGSWMGSQEEQHQHPNLHLDKHKNKHQPAAHQTHDDDIYSDAGIEDDALFSADSDPGSLTSHSASASASVTESDWGDDHGPDSNDHHNFFLARASGSEGDDDADTMATETRSTTTLTAEGDHGGETTELIMRPSIRDQIFQISLERVLVRVDLAPYEELPTNCVTPAARDGKAQRYAVPHETTTSPRGYYHLSCPFYVVDPEMHSSCVLDGHDLNSIPDVFQHLRDVHERRALDRPVCARCHCVFDDFDKRDAHAQLRACPIAGPSALHTIVARKGVSRLRVDEMELNDRVVHGRVRSCDEDEAERWGRIFVAIFGHDLPVGCADWYLRNNKRCVDPYLRSGNRLAVSKLHDFWVEHGDECIADGFTAAGFDLKTLSADNAPTEDDLDALYSATLLRLIAKIYHEYGRTGPQT</sequence>
<evidence type="ECO:0000256" key="1">
    <source>
        <dbReference type="SAM" id="MobiDB-lite"/>
    </source>
</evidence>
<reference evidence="2 3" key="1">
    <citation type="journal article" date="2017" name="BMC Genomics">
        <title>Chromosome level assembly and secondary metabolite potential of the parasitic fungus Cordyceps militaris.</title>
        <authorList>
            <person name="Kramer G.J."/>
            <person name="Nodwell J.R."/>
        </authorList>
    </citation>
    <scope>NUCLEOTIDE SEQUENCE [LARGE SCALE GENOMIC DNA]</scope>
    <source>
        <strain evidence="2 3">ATCC 34164</strain>
    </source>
</reference>
<feature type="compositionally biased region" description="Basic and acidic residues" evidence="1">
    <location>
        <begin position="572"/>
        <end position="584"/>
    </location>
</feature>
<evidence type="ECO:0000313" key="3">
    <source>
        <dbReference type="Proteomes" id="UP000323067"/>
    </source>
</evidence>
<dbReference type="Proteomes" id="UP000323067">
    <property type="component" value="Chromosome vi"/>
</dbReference>
<feature type="region of interest" description="Disordered" evidence="1">
    <location>
        <begin position="28"/>
        <end position="54"/>
    </location>
</feature>
<protein>
    <submittedName>
        <fullName evidence="2">HET domain</fullName>
    </submittedName>
</protein>
<dbReference type="PANTHER" id="PTHR10622:SF12">
    <property type="entry name" value="HET DOMAIN-CONTAINING PROTEIN"/>
    <property type="match status" value="1"/>
</dbReference>
<dbReference type="VEuPathDB" id="FungiDB:A9K55_005703"/>
<evidence type="ECO:0000313" key="2">
    <source>
        <dbReference type="EMBL" id="ATY60004.1"/>
    </source>
</evidence>
<name>A0A2H4SA71_CORMI</name>
<dbReference type="OrthoDB" id="5241264at2759"/>